<sequence length="131" mass="14749">MKVLKDEETRRYASLSWVSPPSGYLKVNFDGDMVIDRASGRVGFVVRDHYGRLIAAGGRSTPDLTAVGAKLRVAWEGILYARRVLGVDILCIEEDSTMVIAWIRGVDRYGDGHPLIRNTRRLDVLKFELLE</sequence>
<name>A0A8B9AMP1_PHODC</name>
<protein>
    <submittedName>
        <fullName evidence="3">Uncharacterized protein LOC120112459</fullName>
    </submittedName>
</protein>
<evidence type="ECO:0000313" key="2">
    <source>
        <dbReference type="Proteomes" id="UP000228380"/>
    </source>
</evidence>
<reference evidence="3" key="2">
    <citation type="submission" date="2025-08" db="UniProtKB">
        <authorList>
            <consortium name="RefSeq"/>
        </authorList>
    </citation>
    <scope>IDENTIFICATION</scope>
    <source>
        <tissue evidence="3">Young leaves</tissue>
    </source>
</reference>
<dbReference type="InterPro" id="IPR044730">
    <property type="entry name" value="RNase_H-like_dom_plant"/>
</dbReference>
<dbReference type="GO" id="GO:0004523">
    <property type="term" value="F:RNA-DNA hybrid ribonuclease activity"/>
    <property type="evidence" value="ECO:0007669"/>
    <property type="project" value="InterPro"/>
</dbReference>
<dbReference type="InterPro" id="IPR036397">
    <property type="entry name" value="RNaseH_sf"/>
</dbReference>
<dbReference type="Pfam" id="PF13456">
    <property type="entry name" value="RVT_3"/>
    <property type="match status" value="1"/>
</dbReference>
<dbReference type="KEGG" id="pda:120112459"/>
<proteinExistence type="predicted"/>
<dbReference type="InterPro" id="IPR002156">
    <property type="entry name" value="RNaseH_domain"/>
</dbReference>
<dbReference type="PANTHER" id="PTHR47723:SF19">
    <property type="entry name" value="POLYNUCLEOTIDYL TRANSFERASE, RIBONUCLEASE H-LIKE SUPERFAMILY PROTEIN"/>
    <property type="match status" value="1"/>
</dbReference>
<evidence type="ECO:0000313" key="3">
    <source>
        <dbReference type="RefSeq" id="XP_038988016.1"/>
    </source>
</evidence>
<organism evidence="2 3">
    <name type="scientific">Phoenix dactylifera</name>
    <name type="common">Date palm</name>
    <dbReference type="NCBI Taxonomy" id="42345"/>
    <lineage>
        <taxon>Eukaryota</taxon>
        <taxon>Viridiplantae</taxon>
        <taxon>Streptophyta</taxon>
        <taxon>Embryophyta</taxon>
        <taxon>Tracheophyta</taxon>
        <taxon>Spermatophyta</taxon>
        <taxon>Magnoliopsida</taxon>
        <taxon>Liliopsida</taxon>
        <taxon>Arecaceae</taxon>
        <taxon>Coryphoideae</taxon>
        <taxon>Phoeniceae</taxon>
        <taxon>Phoenix</taxon>
    </lineage>
</organism>
<dbReference type="InterPro" id="IPR053151">
    <property type="entry name" value="RNase_H-like"/>
</dbReference>
<reference evidence="2" key="1">
    <citation type="journal article" date="2019" name="Nat. Commun.">
        <title>Genome-wide association mapping of date palm fruit traits.</title>
        <authorList>
            <person name="Hazzouri K.M."/>
            <person name="Gros-Balthazard M."/>
            <person name="Flowers J.M."/>
            <person name="Copetti D."/>
            <person name="Lemansour A."/>
            <person name="Lebrun M."/>
            <person name="Masmoudi K."/>
            <person name="Ferrand S."/>
            <person name="Dhar M.I."/>
            <person name="Fresquez Z.A."/>
            <person name="Rosas U."/>
            <person name="Zhang J."/>
            <person name="Talag J."/>
            <person name="Lee S."/>
            <person name="Kudrna D."/>
            <person name="Powell R.F."/>
            <person name="Leitch I.J."/>
            <person name="Krueger R.R."/>
            <person name="Wing R.A."/>
            <person name="Amiri K.M.A."/>
            <person name="Purugganan M.D."/>
        </authorList>
    </citation>
    <scope>NUCLEOTIDE SEQUENCE [LARGE SCALE GENOMIC DNA]</scope>
    <source>
        <strain evidence="2">cv. Khalas</strain>
    </source>
</reference>
<evidence type="ECO:0000259" key="1">
    <source>
        <dbReference type="Pfam" id="PF13456"/>
    </source>
</evidence>
<dbReference type="AlphaFoldDB" id="A0A8B9AMP1"/>
<accession>A0A8B9AMP1</accession>
<dbReference type="CDD" id="cd06222">
    <property type="entry name" value="RNase_H_like"/>
    <property type="match status" value="1"/>
</dbReference>
<dbReference type="PANTHER" id="PTHR47723">
    <property type="entry name" value="OS05G0353850 PROTEIN"/>
    <property type="match status" value="1"/>
</dbReference>
<dbReference type="OrthoDB" id="597234at2759"/>
<gene>
    <name evidence="3" type="primary">LOC120112459</name>
</gene>
<dbReference type="GeneID" id="120112459"/>
<dbReference type="Proteomes" id="UP000228380">
    <property type="component" value="Chromosome 1"/>
</dbReference>
<keyword evidence="2" id="KW-1185">Reference proteome</keyword>
<feature type="domain" description="RNase H type-1" evidence="1">
    <location>
        <begin position="28"/>
        <end position="107"/>
    </location>
</feature>
<dbReference type="RefSeq" id="XP_038988016.1">
    <property type="nucleotide sequence ID" value="XM_039132088.1"/>
</dbReference>
<dbReference type="GO" id="GO:0003676">
    <property type="term" value="F:nucleic acid binding"/>
    <property type="evidence" value="ECO:0007669"/>
    <property type="project" value="InterPro"/>
</dbReference>
<dbReference type="Gene3D" id="3.30.420.10">
    <property type="entry name" value="Ribonuclease H-like superfamily/Ribonuclease H"/>
    <property type="match status" value="1"/>
</dbReference>